<protein>
    <recommendedName>
        <fullName evidence="1">Ice-binding protein C-terminal domain-containing protein</fullName>
    </recommendedName>
</protein>
<evidence type="ECO:0000259" key="1">
    <source>
        <dbReference type="Pfam" id="PF07589"/>
    </source>
</evidence>
<dbReference type="EMBL" id="CP015118">
    <property type="protein sequence ID" value="ARN20462.1"/>
    <property type="molecule type" value="Genomic_DNA"/>
</dbReference>
<feature type="domain" description="Ice-binding protein C-terminal" evidence="1">
    <location>
        <begin position="191"/>
        <end position="214"/>
    </location>
</feature>
<dbReference type="NCBIfam" id="TIGR02595">
    <property type="entry name" value="PEP_CTERM"/>
    <property type="match status" value="1"/>
</dbReference>
<gene>
    <name evidence="2" type="ORF">A4W93_11460</name>
</gene>
<dbReference type="Proteomes" id="UP000193427">
    <property type="component" value="Chromosome"/>
</dbReference>
<dbReference type="Pfam" id="PF07589">
    <property type="entry name" value="PEP-CTERM"/>
    <property type="match status" value="1"/>
</dbReference>
<evidence type="ECO:0000313" key="3">
    <source>
        <dbReference type="Proteomes" id="UP000193427"/>
    </source>
</evidence>
<reference evidence="2 3" key="1">
    <citation type="submission" date="2016-04" db="EMBL/GenBank/DDBJ databases">
        <title>Complete genome sequence of natural rubber-degrading, novel Gram-negative bacterium, Rhizobacter gummiphilus strain NS21.</title>
        <authorList>
            <person name="Tabata M."/>
            <person name="Kasai D."/>
            <person name="Fukuda M."/>
        </authorList>
    </citation>
    <scope>NUCLEOTIDE SEQUENCE [LARGE SCALE GENOMIC DNA]</scope>
    <source>
        <strain evidence="2 3">NS21</strain>
    </source>
</reference>
<dbReference type="InterPro" id="IPR013424">
    <property type="entry name" value="Ice-binding_C"/>
</dbReference>
<dbReference type="KEGG" id="rgu:A4W93_11460"/>
<evidence type="ECO:0000313" key="2">
    <source>
        <dbReference type="EMBL" id="ARN20462.1"/>
    </source>
</evidence>
<dbReference type="RefSeq" id="WP_085750737.1">
    <property type="nucleotide sequence ID" value="NZ_BSPR01000023.1"/>
</dbReference>
<accession>A0A1W6L8A7</accession>
<organism evidence="2 3">
    <name type="scientific">Piscinibacter gummiphilus</name>
    <dbReference type="NCBI Taxonomy" id="946333"/>
    <lineage>
        <taxon>Bacteria</taxon>
        <taxon>Pseudomonadati</taxon>
        <taxon>Pseudomonadota</taxon>
        <taxon>Betaproteobacteria</taxon>
        <taxon>Burkholderiales</taxon>
        <taxon>Sphaerotilaceae</taxon>
        <taxon>Piscinibacter</taxon>
    </lineage>
</organism>
<proteinExistence type="predicted"/>
<dbReference type="OrthoDB" id="8562701at2"/>
<keyword evidence="3" id="KW-1185">Reference proteome</keyword>
<name>A0A1W6L8A7_9BURK</name>
<dbReference type="AlphaFoldDB" id="A0A1W6L8A7"/>
<sequence length="220" mass="22942">MKHFLNLTLAAALMAAGAANAASITSTTGIATPSKVITFDGYDGFITVGPENVGAETGDTVLFTSTPFAELGAYERDLGTNGLWGVGEKFVASDFVTARGELGFSFANPVAAVGAFFNQLQQAAVGNTIRLIAYDQWGNDLESFTYSIDTDAFGYNEGQFLGFSRATADIYGFGIADGTFVLDNLTYAVAAVPEPESIALLFAGLGIIGAAARRAGRREG</sequence>